<proteinExistence type="predicted"/>
<dbReference type="EMBL" id="MU072104">
    <property type="protein sequence ID" value="KAF5825728.1"/>
    <property type="molecule type" value="Genomic_DNA"/>
</dbReference>
<protein>
    <recommendedName>
        <fullName evidence="3">Encoded protein</fullName>
    </recommendedName>
</protein>
<evidence type="ECO:0008006" key="3">
    <source>
        <dbReference type="Google" id="ProtNLM"/>
    </source>
</evidence>
<accession>A0ABQ7FU34</accession>
<reference evidence="1" key="1">
    <citation type="submission" date="2017-08" db="EMBL/GenBank/DDBJ databases">
        <authorList>
            <person name="Polle J.E."/>
            <person name="Barry K."/>
            <person name="Cushman J."/>
            <person name="Schmutz J."/>
            <person name="Tran D."/>
            <person name="Hathwaick L.T."/>
            <person name="Yim W.C."/>
            <person name="Jenkins J."/>
            <person name="Mckie-Krisberg Z.M."/>
            <person name="Prochnik S."/>
            <person name="Lindquist E."/>
            <person name="Dockter R.B."/>
            <person name="Adam C."/>
            <person name="Molina H."/>
            <person name="Bunkerborg J."/>
            <person name="Jin E."/>
            <person name="Buchheim M."/>
            <person name="Magnuson J."/>
        </authorList>
    </citation>
    <scope>NUCLEOTIDE SEQUENCE</scope>
    <source>
        <strain evidence="1">CCAP 19/18</strain>
    </source>
</reference>
<sequence>MLCVPVVRSPLWARPSTDDTVPGSLGVGCLDASQTALTVMWSRSRANPPSLYSPDAQGQYPLCHGLLGGWPLTALNAKAGVVVEP</sequence>
<organism evidence="1 2">
    <name type="scientific">Dunaliella salina</name>
    <name type="common">Green alga</name>
    <name type="synonym">Protococcus salinus</name>
    <dbReference type="NCBI Taxonomy" id="3046"/>
    <lineage>
        <taxon>Eukaryota</taxon>
        <taxon>Viridiplantae</taxon>
        <taxon>Chlorophyta</taxon>
        <taxon>core chlorophytes</taxon>
        <taxon>Chlorophyceae</taxon>
        <taxon>CS clade</taxon>
        <taxon>Chlamydomonadales</taxon>
        <taxon>Dunaliellaceae</taxon>
        <taxon>Dunaliella</taxon>
    </lineage>
</organism>
<comment type="caution">
    <text evidence="1">The sequence shown here is derived from an EMBL/GenBank/DDBJ whole genome shotgun (WGS) entry which is preliminary data.</text>
</comment>
<evidence type="ECO:0000313" key="1">
    <source>
        <dbReference type="EMBL" id="KAF5825728.1"/>
    </source>
</evidence>
<name>A0ABQ7FU34_DUNSA</name>
<keyword evidence="2" id="KW-1185">Reference proteome</keyword>
<feature type="non-terminal residue" evidence="1">
    <location>
        <position position="85"/>
    </location>
</feature>
<evidence type="ECO:0000313" key="2">
    <source>
        <dbReference type="Proteomes" id="UP000815325"/>
    </source>
</evidence>
<dbReference type="Proteomes" id="UP000815325">
    <property type="component" value="Unassembled WGS sequence"/>
</dbReference>
<gene>
    <name evidence="1" type="ORF">DUNSADRAFT_7277</name>
</gene>